<dbReference type="AlphaFoldDB" id="A0A943IQR6"/>
<dbReference type="Proteomes" id="UP000733372">
    <property type="component" value="Unassembled WGS sequence"/>
</dbReference>
<evidence type="ECO:0000256" key="2">
    <source>
        <dbReference type="ARBA" id="ARBA00022679"/>
    </source>
</evidence>
<name>A0A943IQR6_9FIRM</name>
<dbReference type="SUPFAM" id="SSF53335">
    <property type="entry name" value="S-adenosyl-L-methionine-dependent methyltransferases"/>
    <property type="match status" value="1"/>
</dbReference>
<comment type="caution">
    <text evidence="5">The sequence shown here is derived from an EMBL/GenBank/DDBJ whole genome shotgun (WGS) entry which is preliminary data.</text>
</comment>
<sequence>MVNGRFYSVESIPLQFPYKPLCSVLETTPLAERYFLPAADIDHWRYLKGAKQETRHRRNGSTYFFSEGSMAFPDRSDLPARTMLTSEGSVSRSAHVVADPRTQRLRTLTPIECERLNGIPDDWTAGMPERLRYFTMGNALVVPLVKAMVKRISALAEDEQRS</sequence>
<dbReference type="EMBL" id="JAGZAM010000014">
    <property type="protein sequence ID" value="MBS5688126.1"/>
    <property type="molecule type" value="Genomic_DNA"/>
</dbReference>
<evidence type="ECO:0000313" key="6">
    <source>
        <dbReference type="Proteomes" id="UP000733372"/>
    </source>
</evidence>
<dbReference type="InterPro" id="IPR001525">
    <property type="entry name" value="C5_MeTfrase"/>
</dbReference>
<gene>
    <name evidence="5" type="ORF">KHW66_08990</name>
</gene>
<organism evidence="5 6">
    <name type="scientific">Faecalibacterium prausnitzii</name>
    <dbReference type="NCBI Taxonomy" id="853"/>
    <lineage>
        <taxon>Bacteria</taxon>
        <taxon>Bacillati</taxon>
        <taxon>Bacillota</taxon>
        <taxon>Clostridia</taxon>
        <taxon>Eubacteriales</taxon>
        <taxon>Oscillospiraceae</taxon>
        <taxon>Faecalibacterium</taxon>
    </lineage>
</organism>
<dbReference type="InterPro" id="IPR029063">
    <property type="entry name" value="SAM-dependent_MTases_sf"/>
</dbReference>
<dbReference type="GO" id="GO:0009307">
    <property type="term" value="P:DNA restriction-modification system"/>
    <property type="evidence" value="ECO:0007669"/>
    <property type="project" value="UniProtKB-KW"/>
</dbReference>
<dbReference type="Gene3D" id="3.90.120.10">
    <property type="entry name" value="DNA Methylase, subunit A, domain 2"/>
    <property type="match status" value="1"/>
</dbReference>
<keyword evidence="2" id="KW-0808">Transferase</keyword>
<evidence type="ECO:0000313" key="5">
    <source>
        <dbReference type="EMBL" id="MBS5688126.1"/>
    </source>
</evidence>
<dbReference type="GO" id="GO:0032259">
    <property type="term" value="P:methylation"/>
    <property type="evidence" value="ECO:0007669"/>
    <property type="project" value="UniProtKB-KW"/>
</dbReference>
<protein>
    <submittedName>
        <fullName evidence="5">DNA cytosine methyltransferase</fullName>
    </submittedName>
</protein>
<dbReference type="Pfam" id="PF00145">
    <property type="entry name" value="DNA_methylase"/>
    <property type="match status" value="1"/>
</dbReference>
<keyword evidence="3" id="KW-0949">S-adenosyl-L-methionine</keyword>
<accession>A0A943IQR6</accession>
<dbReference type="PROSITE" id="PS00095">
    <property type="entry name" value="C5_MTASE_2"/>
    <property type="match status" value="1"/>
</dbReference>
<reference evidence="5" key="1">
    <citation type="submission" date="2021-02" db="EMBL/GenBank/DDBJ databases">
        <title>Infant gut strain persistence is associated with maternal origin, phylogeny, and functional potential including surface adhesion and iron acquisition.</title>
        <authorList>
            <person name="Lou Y.C."/>
        </authorList>
    </citation>
    <scope>NUCLEOTIDE SEQUENCE</scope>
    <source>
        <strain evidence="5">L3_101_367G1_dasL3_101_367G1_metabat.metabat.26</strain>
    </source>
</reference>
<evidence type="ECO:0000256" key="4">
    <source>
        <dbReference type="ARBA" id="ARBA00022747"/>
    </source>
</evidence>
<keyword evidence="4" id="KW-0680">Restriction system</keyword>
<evidence type="ECO:0000256" key="1">
    <source>
        <dbReference type="ARBA" id="ARBA00022603"/>
    </source>
</evidence>
<dbReference type="InterPro" id="IPR031303">
    <property type="entry name" value="C5_meth_CS"/>
</dbReference>
<dbReference type="GO" id="GO:0008168">
    <property type="term" value="F:methyltransferase activity"/>
    <property type="evidence" value="ECO:0007669"/>
    <property type="project" value="UniProtKB-KW"/>
</dbReference>
<proteinExistence type="predicted"/>
<keyword evidence="1 5" id="KW-0489">Methyltransferase</keyword>
<evidence type="ECO:0000256" key="3">
    <source>
        <dbReference type="ARBA" id="ARBA00022691"/>
    </source>
</evidence>